<proteinExistence type="predicted"/>
<evidence type="ECO:0000313" key="2">
    <source>
        <dbReference type="WBParaSite" id="nRc.2.0.1.t02016-RA"/>
    </source>
</evidence>
<dbReference type="Proteomes" id="UP000887565">
    <property type="component" value="Unplaced"/>
</dbReference>
<sequence length="81" mass="9855">MHGNRLRSLLLEKKLQAGGLRLVRQLLQLFQLPRQPIEVKNFGRRFYRWLSQILQDLMFFLNTNFFCFFFQKIFAGQCTHF</sequence>
<reference evidence="2" key="1">
    <citation type="submission" date="2022-11" db="UniProtKB">
        <authorList>
            <consortium name="WormBaseParasite"/>
        </authorList>
    </citation>
    <scope>IDENTIFICATION</scope>
</reference>
<dbReference type="AlphaFoldDB" id="A0A915HKC3"/>
<accession>A0A915HKC3</accession>
<name>A0A915HKC3_ROMCU</name>
<keyword evidence="1" id="KW-1185">Reference proteome</keyword>
<evidence type="ECO:0000313" key="1">
    <source>
        <dbReference type="Proteomes" id="UP000887565"/>
    </source>
</evidence>
<dbReference type="WBParaSite" id="nRc.2.0.1.t02016-RA">
    <property type="protein sequence ID" value="nRc.2.0.1.t02016-RA"/>
    <property type="gene ID" value="nRc.2.0.1.g02016"/>
</dbReference>
<organism evidence="1 2">
    <name type="scientific">Romanomermis culicivorax</name>
    <name type="common">Nematode worm</name>
    <dbReference type="NCBI Taxonomy" id="13658"/>
    <lineage>
        <taxon>Eukaryota</taxon>
        <taxon>Metazoa</taxon>
        <taxon>Ecdysozoa</taxon>
        <taxon>Nematoda</taxon>
        <taxon>Enoplea</taxon>
        <taxon>Dorylaimia</taxon>
        <taxon>Mermithida</taxon>
        <taxon>Mermithoidea</taxon>
        <taxon>Mermithidae</taxon>
        <taxon>Romanomermis</taxon>
    </lineage>
</organism>
<protein>
    <submittedName>
        <fullName evidence="2">Uncharacterized protein</fullName>
    </submittedName>
</protein>